<evidence type="ECO:0000256" key="7">
    <source>
        <dbReference type="ARBA" id="ARBA00023180"/>
    </source>
</evidence>
<dbReference type="GO" id="GO:0016671">
    <property type="term" value="F:oxidoreductase activity, acting on a sulfur group of donors, disulfide as acceptor"/>
    <property type="evidence" value="ECO:0007669"/>
    <property type="project" value="InterPro"/>
</dbReference>
<feature type="compositionally biased region" description="Polar residues" evidence="8">
    <location>
        <begin position="767"/>
        <end position="786"/>
    </location>
</feature>
<dbReference type="InterPro" id="IPR027417">
    <property type="entry name" value="P-loop_NTPase"/>
</dbReference>
<keyword evidence="4" id="KW-0812">Transmembrane</keyword>
<dbReference type="Pfam" id="PF03227">
    <property type="entry name" value="GILT"/>
    <property type="match status" value="1"/>
</dbReference>
<dbReference type="InterPro" id="IPR004911">
    <property type="entry name" value="Interferon-induced_GILT"/>
</dbReference>
<dbReference type="AlphaFoldDB" id="A0AAE1XCJ2"/>
<keyword evidence="6" id="KW-0472">Membrane</keyword>
<keyword evidence="9" id="KW-0732">Signal</keyword>
<evidence type="ECO:0000256" key="1">
    <source>
        <dbReference type="ARBA" id="ARBA00004167"/>
    </source>
</evidence>
<evidence type="ECO:0000313" key="10">
    <source>
        <dbReference type="EMBL" id="KAK4408958.1"/>
    </source>
</evidence>
<evidence type="ECO:0000256" key="4">
    <source>
        <dbReference type="ARBA" id="ARBA00022692"/>
    </source>
</evidence>
<keyword evidence="5" id="KW-1133">Transmembrane helix</keyword>
<proteinExistence type="inferred from homology"/>
<sequence>MALPYFPMKGLLLFHLLVLTSLMSPISCNKVSLGLYYESLCPYSASFIVDSLARIFSDGLIDIVDLNLVPWGNTKLYGNHTFKCQHGPNECLLNTVEACAIDVWPDVKAYFPFVYCVESLVYHHNYTYWDTCFEKLGLDASPVADCYSGERGRELELQYAAETNALDPPHRYVPWVVVDGQPLYDDYRDFVSYICKAYKGTDPPSACTESSVGGIWKVKMNAIHSLYGQETVKSKLLRTGQAIVSWLQRNKIVVCIYLEELAYQPREFWASSEFRAKFERERLKGLAQKLHRSEGQKRRGARRSGTPLCSDREVCLAETLHGLWEFMSTRFRGDFNARNVFDSSHVFWIPRLRSFDAFVYRRGGNDVQDNAFNVGAVASSVCPLLLCGDWFSLMKPLFPFELLFKRVPVRIKASEADDGYSQCERTVKNWASSSLDSEVKDDKHDLRDLLFFLHVPRTGGRTYFHCFLKKLYSNSQECPRSYDKLRVNPRIGSDLFKMSFPMDRIGHDVQTSQEKTSVVTILRNPIDRVFSTYEFSVEVAARFLIHPNLTSVARMARIAQQRRKTSGVSTLDIWPWKYLVPWMREDLFARRDARQLRGQLHLVANSSYDVEDILMPLHEYIHHPIALDIVHNGPPSRAKEGHCLHEFCRYLLCFGCMAFRHLNLGSRGQYKISTRGLTNNSYLAEAHEVRHCVLKYHTLGEYVLEVAKKRLADMLYVGLTENHRESATMFANIVGAQVISQHTISSSSAEVATNGHSEQSSITNTISDANDQGNSTYQTLEDVSSTGKDEVARDNLTVGKLMEAYESCISSLRNSQSERRVNSLKRISPVNFTKEARRQVPEVVIQEIASLNSLDVELYNYAQHIFTEQQGI</sequence>
<feature type="region of interest" description="Disordered" evidence="8">
    <location>
        <begin position="767"/>
        <end position="788"/>
    </location>
</feature>
<reference evidence="10" key="2">
    <citation type="journal article" date="2024" name="Plant">
        <title>Genomic evolution and insights into agronomic trait innovations of Sesamum species.</title>
        <authorList>
            <person name="Miao H."/>
            <person name="Wang L."/>
            <person name="Qu L."/>
            <person name="Liu H."/>
            <person name="Sun Y."/>
            <person name="Le M."/>
            <person name="Wang Q."/>
            <person name="Wei S."/>
            <person name="Zheng Y."/>
            <person name="Lin W."/>
            <person name="Duan Y."/>
            <person name="Cao H."/>
            <person name="Xiong S."/>
            <person name="Wang X."/>
            <person name="Wei L."/>
            <person name="Li C."/>
            <person name="Ma Q."/>
            <person name="Ju M."/>
            <person name="Zhao R."/>
            <person name="Li G."/>
            <person name="Mu C."/>
            <person name="Tian Q."/>
            <person name="Mei H."/>
            <person name="Zhang T."/>
            <person name="Gao T."/>
            <person name="Zhang H."/>
        </authorList>
    </citation>
    <scope>NUCLEOTIDE SEQUENCE</scope>
    <source>
        <strain evidence="10">K16</strain>
    </source>
</reference>
<evidence type="ECO:0000256" key="6">
    <source>
        <dbReference type="ARBA" id="ARBA00023136"/>
    </source>
</evidence>
<gene>
    <name evidence="10" type="ORF">Sango_0476800</name>
</gene>
<dbReference type="PANTHER" id="PTHR12812:SF0">
    <property type="entry name" value="HEPARAN-SULFATE 6-O-SULFOTRANSFERASE"/>
    <property type="match status" value="1"/>
</dbReference>
<dbReference type="EMBL" id="JACGWL010000002">
    <property type="protein sequence ID" value="KAK4408958.1"/>
    <property type="molecule type" value="Genomic_DNA"/>
</dbReference>
<comment type="caution">
    <text evidence="10">The sequence shown here is derived from an EMBL/GenBank/DDBJ whole genome shotgun (WGS) entry which is preliminary data.</text>
</comment>
<dbReference type="Gene3D" id="3.40.50.300">
    <property type="entry name" value="P-loop containing nucleotide triphosphate hydrolases"/>
    <property type="match status" value="1"/>
</dbReference>
<name>A0AAE1XCJ2_9LAMI</name>
<evidence type="ECO:0000256" key="8">
    <source>
        <dbReference type="SAM" id="MobiDB-lite"/>
    </source>
</evidence>
<protein>
    <submittedName>
        <fullName evidence="10">Protein-tyrosine sulfotransferase</fullName>
    </submittedName>
</protein>
<dbReference type="Proteomes" id="UP001289374">
    <property type="component" value="Unassembled WGS sequence"/>
</dbReference>
<evidence type="ECO:0000256" key="9">
    <source>
        <dbReference type="SAM" id="SignalP"/>
    </source>
</evidence>
<reference evidence="10" key="1">
    <citation type="submission" date="2020-06" db="EMBL/GenBank/DDBJ databases">
        <authorList>
            <person name="Li T."/>
            <person name="Hu X."/>
            <person name="Zhang T."/>
            <person name="Song X."/>
            <person name="Zhang H."/>
            <person name="Dai N."/>
            <person name="Sheng W."/>
            <person name="Hou X."/>
            <person name="Wei L."/>
        </authorList>
    </citation>
    <scope>NUCLEOTIDE SEQUENCE</scope>
    <source>
        <strain evidence="10">K16</strain>
        <tissue evidence="10">Leaf</tissue>
    </source>
</reference>
<evidence type="ECO:0000256" key="5">
    <source>
        <dbReference type="ARBA" id="ARBA00022989"/>
    </source>
</evidence>
<accession>A0AAE1XCJ2</accession>
<dbReference type="GO" id="GO:0016020">
    <property type="term" value="C:membrane"/>
    <property type="evidence" value="ECO:0007669"/>
    <property type="project" value="UniProtKB-SubCell"/>
</dbReference>
<organism evidence="10 11">
    <name type="scientific">Sesamum angolense</name>
    <dbReference type="NCBI Taxonomy" id="2727404"/>
    <lineage>
        <taxon>Eukaryota</taxon>
        <taxon>Viridiplantae</taxon>
        <taxon>Streptophyta</taxon>
        <taxon>Embryophyta</taxon>
        <taxon>Tracheophyta</taxon>
        <taxon>Spermatophyta</taxon>
        <taxon>Magnoliopsida</taxon>
        <taxon>eudicotyledons</taxon>
        <taxon>Gunneridae</taxon>
        <taxon>Pentapetalae</taxon>
        <taxon>asterids</taxon>
        <taxon>lamiids</taxon>
        <taxon>Lamiales</taxon>
        <taxon>Pedaliaceae</taxon>
        <taxon>Sesamum</taxon>
    </lineage>
</organism>
<evidence type="ECO:0000256" key="3">
    <source>
        <dbReference type="ARBA" id="ARBA00022679"/>
    </source>
</evidence>
<evidence type="ECO:0000313" key="11">
    <source>
        <dbReference type="Proteomes" id="UP001289374"/>
    </source>
</evidence>
<keyword evidence="7" id="KW-0325">Glycoprotein</keyword>
<evidence type="ECO:0000256" key="2">
    <source>
        <dbReference type="ARBA" id="ARBA00005679"/>
    </source>
</evidence>
<dbReference type="PANTHER" id="PTHR12812">
    <property type="entry name" value="HEPARAN SULFATE 6-O-SULFOTRANSFERASE 3"/>
    <property type="match status" value="1"/>
</dbReference>
<feature type="chain" id="PRO_5042177728" evidence="9">
    <location>
        <begin position="29"/>
        <end position="872"/>
    </location>
</feature>
<keyword evidence="11" id="KW-1185">Reference proteome</keyword>
<dbReference type="GO" id="GO:0017095">
    <property type="term" value="F:heparan sulfate 6-sulfotransferase activity"/>
    <property type="evidence" value="ECO:0007669"/>
    <property type="project" value="TreeGrafter"/>
</dbReference>
<comment type="subcellular location">
    <subcellularLocation>
        <location evidence="1">Membrane</location>
        <topology evidence="1">Single-pass membrane protein</topology>
    </subcellularLocation>
</comment>
<dbReference type="InterPro" id="IPR010635">
    <property type="entry name" value="Heparan_SO4-6-sulfoTrfase"/>
</dbReference>
<keyword evidence="3" id="KW-0808">Transferase</keyword>
<feature type="signal peptide" evidence="9">
    <location>
        <begin position="1"/>
        <end position="28"/>
    </location>
</feature>
<comment type="similarity">
    <text evidence="2">Belongs to the GILT family.</text>
</comment>